<dbReference type="EMBL" id="MFZG01000041">
    <property type="protein sequence ID" value="OGK15110.1"/>
    <property type="molecule type" value="Genomic_DNA"/>
</dbReference>
<dbReference type="Gene3D" id="1.10.150.240">
    <property type="entry name" value="Putative phosphatase, domain 2"/>
    <property type="match status" value="1"/>
</dbReference>
<dbReference type="GO" id="GO:0005829">
    <property type="term" value="C:cytosol"/>
    <property type="evidence" value="ECO:0007669"/>
    <property type="project" value="TreeGrafter"/>
</dbReference>
<dbReference type="SFLD" id="SFLDS00003">
    <property type="entry name" value="Haloacid_Dehalogenase"/>
    <property type="match status" value="1"/>
</dbReference>
<evidence type="ECO:0008006" key="3">
    <source>
        <dbReference type="Google" id="ProtNLM"/>
    </source>
</evidence>
<reference evidence="1 2" key="1">
    <citation type="journal article" date="2016" name="Nat. Commun.">
        <title>Thousands of microbial genomes shed light on interconnected biogeochemical processes in an aquifer system.</title>
        <authorList>
            <person name="Anantharaman K."/>
            <person name="Brown C.T."/>
            <person name="Hug L.A."/>
            <person name="Sharon I."/>
            <person name="Castelle C.J."/>
            <person name="Probst A.J."/>
            <person name="Thomas B.C."/>
            <person name="Singh A."/>
            <person name="Wilkins M.J."/>
            <person name="Karaoz U."/>
            <person name="Brodie E.L."/>
            <person name="Williams K.H."/>
            <person name="Hubbard S.S."/>
            <person name="Banfield J.F."/>
        </authorList>
    </citation>
    <scope>NUCLEOTIDE SEQUENCE [LARGE SCALE GENOMIC DNA]</scope>
</reference>
<evidence type="ECO:0000313" key="2">
    <source>
        <dbReference type="Proteomes" id="UP000177208"/>
    </source>
</evidence>
<dbReference type="AlphaFoldDB" id="A0A1F7G8A8"/>
<dbReference type="InterPro" id="IPR036412">
    <property type="entry name" value="HAD-like_sf"/>
</dbReference>
<dbReference type="PANTHER" id="PTHR43434">
    <property type="entry name" value="PHOSPHOGLYCOLATE PHOSPHATASE"/>
    <property type="match status" value="1"/>
</dbReference>
<dbReference type="InterPro" id="IPR050155">
    <property type="entry name" value="HAD-like_hydrolase_sf"/>
</dbReference>
<dbReference type="Gene3D" id="3.40.50.1000">
    <property type="entry name" value="HAD superfamily/HAD-like"/>
    <property type="match status" value="1"/>
</dbReference>
<comment type="caution">
    <text evidence="1">The sequence shown here is derived from an EMBL/GenBank/DDBJ whole genome shotgun (WGS) entry which is preliminary data.</text>
</comment>
<dbReference type="Pfam" id="PF13419">
    <property type="entry name" value="HAD_2"/>
    <property type="match status" value="1"/>
</dbReference>
<dbReference type="InterPro" id="IPR023198">
    <property type="entry name" value="PGP-like_dom2"/>
</dbReference>
<dbReference type="InterPro" id="IPR023214">
    <property type="entry name" value="HAD_sf"/>
</dbReference>
<evidence type="ECO:0000313" key="1">
    <source>
        <dbReference type="EMBL" id="OGK15110.1"/>
    </source>
</evidence>
<dbReference type="InterPro" id="IPR006439">
    <property type="entry name" value="HAD-SF_hydro_IA"/>
</dbReference>
<organism evidence="1 2">
    <name type="scientific">Candidatus Roizmanbacteria bacterium RIFCSPHIGHO2_01_FULL_39_12c</name>
    <dbReference type="NCBI Taxonomy" id="1802031"/>
    <lineage>
        <taxon>Bacteria</taxon>
        <taxon>Candidatus Roizmaniibacteriota</taxon>
    </lineage>
</organism>
<dbReference type="PANTHER" id="PTHR43434:SF13">
    <property type="entry name" value="PHOSPHOGLYCOLATE PHOSPHATASE"/>
    <property type="match status" value="1"/>
</dbReference>
<sequence>MIKTVIFDFDGTIADTLPRILQLYNKYASDFGLNKITSPDAEFLRGKSTLEIIKWFGITAIKLPALAVKIRKELNSSITSIKIFPGIKELIKKLKSKKYKLGVLTSNSVENVVKFLKKYRIDSFDFIISEPSLLGKAKAIKNLINNQKLNKDKTIYIGDEVRDIDACKENGIKVISVTWGFNTKYILQKNNPDFLAGNPAKILKILSI</sequence>
<dbReference type="InterPro" id="IPR041492">
    <property type="entry name" value="HAD_2"/>
</dbReference>
<dbReference type="GO" id="GO:0008967">
    <property type="term" value="F:phosphoglycolate phosphatase activity"/>
    <property type="evidence" value="ECO:0007669"/>
    <property type="project" value="TreeGrafter"/>
</dbReference>
<dbReference type="GO" id="GO:0006281">
    <property type="term" value="P:DNA repair"/>
    <property type="evidence" value="ECO:0007669"/>
    <property type="project" value="TreeGrafter"/>
</dbReference>
<accession>A0A1F7G8A8</accession>
<dbReference type="NCBIfam" id="TIGR01549">
    <property type="entry name" value="HAD-SF-IA-v1"/>
    <property type="match status" value="1"/>
</dbReference>
<dbReference type="SFLD" id="SFLDG01129">
    <property type="entry name" value="C1.5:_HAD__Beta-PGM__Phosphata"/>
    <property type="match status" value="1"/>
</dbReference>
<gene>
    <name evidence="1" type="ORF">A2774_01525</name>
</gene>
<name>A0A1F7G8A8_9BACT</name>
<proteinExistence type="predicted"/>
<dbReference type="SUPFAM" id="SSF56784">
    <property type="entry name" value="HAD-like"/>
    <property type="match status" value="1"/>
</dbReference>
<dbReference type="Proteomes" id="UP000177208">
    <property type="component" value="Unassembled WGS sequence"/>
</dbReference>
<protein>
    <recommendedName>
        <fullName evidence="3">Carotenoid oxygenase</fullName>
    </recommendedName>
</protein>